<dbReference type="Pfam" id="PF00990">
    <property type="entry name" value="GGDEF"/>
    <property type="match status" value="1"/>
</dbReference>
<accession>A0AA90NCG3</accession>
<name>A0AA90NCG3_9ACTN</name>
<dbReference type="SUPFAM" id="SSF55073">
    <property type="entry name" value="Nucleotide cyclase"/>
    <property type="match status" value="1"/>
</dbReference>
<dbReference type="InterPro" id="IPR050469">
    <property type="entry name" value="Diguanylate_Cyclase"/>
</dbReference>
<sequence>MAAVRALRIVGADPVPDLDRIAELSAALCDAPFGSVNVIDFDRHYTVASYGAPRVHASRADSLCALAVLDNRVVYAVDAARDERFRGNRYLEIADPPIRLFAAAPICTADGLPVGTVRIYDSEPRELSARQLRGLENLADLAMSVLELRNAARMLHSTATTDALTKLPNRHAMDFMVAERTAAAIRIVAYADLDRFKSINDGHGHQTGDAVLQGVARRIASAIGPDDAVYRVGGDEFVITAVDGEASPDDVADRLRAAVGDSPIVVDGTRIAVSATVGAVRVPAGGDVLSAIHAADAAMYRAKGRRLV</sequence>
<dbReference type="InterPro" id="IPR029787">
    <property type="entry name" value="Nucleotide_cyclase"/>
</dbReference>
<dbReference type="SMART" id="SM00267">
    <property type="entry name" value="GGDEF"/>
    <property type="match status" value="1"/>
</dbReference>
<evidence type="ECO:0000313" key="3">
    <source>
        <dbReference type="Proteomes" id="UP001178281"/>
    </source>
</evidence>
<evidence type="ECO:0000313" key="2">
    <source>
        <dbReference type="EMBL" id="MDP0399977.1"/>
    </source>
</evidence>
<dbReference type="GO" id="GO:0052621">
    <property type="term" value="F:diguanylate cyclase activity"/>
    <property type="evidence" value="ECO:0007669"/>
    <property type="project" value="UniProtKB-EC"/>
</dbReference>
<dbReference type="CDD" id="cd01949">
    <property type="entry name" value="GGDEF"/>
    <property type="match status" value="1"/>
</dbReference>
<dbReference type="SUPFAM" id="SSF55781">
    <property type="entry name" value="GAF domain-like"/>
    <property type="match status" value="1"/>
</dbReference>
<dbReference type="InterPro" id="IPR029016">
    <property type="entry name" value="GAF-like_dom_sf"/>
</dbReference>
<dbReference type="Gene3D" id="3.30.450.40">
    <property type="match status" value="1"/>
</dbReference>
<dbReference type="NCBIfam" id="TIGR00254">
    <property type="entry name" value="GGDEF"/>
    <property type="match status" value="1"/>
</dbReference>
<dbReference type="PANTHER" id="PTHR45138:SF9">
    <property type="entry name" value="DIGUANYLATE CYCLASE DGCM-RELATED"/>
    <property type="match status" value="1"/>
</dbReference>
<feature type="domain" description="GGDEF" evidence="1">
    <location>
        <begin position="184"/>
        <end position="308"/>
    </location>
</feature>
<reference evidence="2" key="1">
    <citation type="submission" date="2023-08" db="EMBL/GenBank/DDBJ databases">
        <title>The draft genome of Tsukamurella strandjordii strain 050030.</title>
        <authorList>
            <person name="Zhao F."/>
            <person name="Feng Y."/>
            <person name="Zong Z."/>
        </authorList>
    </citation>
    <scope>NUCLEOTIDE SEQUENCE</scope>
    <source>
        <strain evidence="2">050030</strain>
    </source>
</reference>
<comment type="caution">
    <text evidence="2">The sequence shown here is derived from an EMBL/GenBank/DDBJ whole genome shotgun (WGS) entry which is preliminary data.</text>
</comment>
<evidence type="ECO:0000259" key="1">
    <source>
        <dbReference type="PROSITE" id="PS50887"/>
    </source>
</evidence>
<dbReference type="InterPro" id="IPR000160">
    <property type="entry name" value="GGDEF_dom"/>
</dbReference>
<dbReference type="EMBL" id="JAUTIX010000008">
    <property type="protein sequence ID" value="MDP0399977.1"/>
    <property type="molecule type" value="Genomic_DNA"/>
</dbReference>
<protein>
    <submittedName>
        <fullName evidence="2">Sensor domain-containing diguanylate cyclase</fullName>
        <ecNumber evidence="2">2.7.7.65</ecNumber>
    </submittedName>
</protein>
<keyword evidence="2" id="KW-0808">Transferase</keyword>
<dbReference type="Gene3D" id="3.30.70.270">
    <property type="match status" value="1"/>
</dbReference>
<dbReference type="EC" id="2.7.7.65" evidence="2"/>
<dbReference type="InterPro" id="IPR003018">
    <property type="entry name" value="GAF"/>
</dbReference>
<keyword evidence="2" id="KW-0548">Nucleotidyltransferase</keyword>
<dbReference type="PANTHER" id="PTHR45138">
    <property type="entry name" value="REGULATORY COMPONENTS OF SENSORY TRANSDUCTION SYSTEM"/>
    <property type="match status" value="1"/>
</dbReference>
<dbReference type="Proteomes" id="UP001178281">
    <property type="component" value="Unassembled WGS sequence"/>
</dbReference>
<dbReference type="PROSITE" id="PS50887">
    <property type="entry name" value="GGDEF"/>
    <property type="match status" value="1"/>
</dbReference>
<dbReference type="AlphaFoldDB" id="A0AA90NCG3"/>
<proteinExistence type="predicted"/>
<dbReference type="Pfam" id="PF13185">
    <property type="entry name" value="GAF_2"/>
    <property type="match status" value="1"/>
</dbReference>
<keyword evidence="3" id="KW-1185">Reference proteome</keyword>
<organism evidence="2 3">
    <name type="scientific">Tsukamurella strandjordii</name>
    <dbReference type="NCBI Taxonomy" id="147577"/>
    <lineage>
        <taxon>Bacteria</taxon>
        <taxon>Bacillati</taxon>
        <taxon>Actinomycetota</taxon>
        <taxon>Actinomycetes</taxon>
        <taxon>Mycobacteriales</taxon>
        <taxon>Tsukamurellaceae</taxon>
        <taxon>Tsukamurella</taxon>
    </lineage>
</organism>
<dbReference type="RefSeq" id="WP_305112467.1">
    <property type="nucleotide sequence ID" value="NZ_JAUTIX010000008.1"/>
</dbReference>
<gene>
    <name evidence="2" type="ORF">Q7X28_18840</name>
</gene>
<dbReference type="InterPro" id="IPR043128">
    <property type="entry name" value="Rev_trsase/Diguanyl_cyclase"/>
</dbReference>